<evidence type="ECO:0000256" key="3">
    <source>
        <dbReference type="ARBA" id="ARBA00040298"/>
    </source>
</evidence>
<name>A0A124HV35_9ACTN</name>
<feature type="compositionally biased region" description="Basic and acidic residues" evidence="4">
    <location>
        <begin position="530"/>
        <end position="539"/>
    </location>
</feature>
<evidence type="ECO:0000313" key="7">
    <source>
        <dbReference type="Proteomes" id="UP000053669"/>
    </source>
</evidence>
<dbReference type="RefSeq" id="WP_059211874.1">
    <property type="nucleotide sequence ID" value="NZ_KQ948687.1"/>
</dbReference>
<feature type="domain" description="Amine oxidase" evidence="5">
    <location>
        <begin position="110"/>
        <end position="376"/>
    </location>
</feature>
<gene>
    <name evidence="6" type="ORF">AQJ46_48850</name>
</gene>
<dbReference type="Gene3D" id="3.50.50.60">
    <property type="entry name" value="FAD/NAD(P)-binding domain"/>
    <property type="match status" value="2"/>
</dbReference>
<dbReference type="Pfam" id="PF01593">
    <property type="entry name" value="Amino_oxidase"/>
    <property type="match status" value="1"/>
</dbReference>
<protein>
    <recommendedName>
        <fullName evidence="3">Pyridine nucleotide-disulfide oxidoreductase domain-containing protein 2</fullName>
    </recommendedName>
</protein>
<organism evidence="6 7">
    <name type="scientific">Streptomyces canus</name>
    <dbReference type="NCBI Taxonomy" id="58343"/>
    <lineage>
        <taxon>Bacteria</taxon>
        <taxon>Bacillati</taxon>
        <taxon>Actinomycetota</taxon>
        <taxon>Actinomycetes</taxon>
        <taxon>Kitasatosporales</taxon>
        <taxon>Streptomycetaceae</taxon>
        <taxon>Streptomyces</taxon>
        <taxon>Streptomyces aurantiacus group</taxon>
    </lineage>
</organism>
<sequence length="539" mass="57560">MPDAVVIGAGPNGLVAANLLADAGWSVEVLEEQPEPGGAVRHDHGVDPAYVSDVFSAFYPLAAASPVLTSLRLNRYGLRWSHAPSVLAHPLTDGSCALLDRDIDTTAASLDAFAPGDGAAWWRLHDVWEALRPDILDALFTTFPPVRATARLARRLRAAGGLRMARTLVLPVRRMGEEEFRGQGGRLLLAGNALHADLAPESAGSGGFGWLMGMLGQTYGFPVPVGGSGALTKALARRLEAQGGRIHCGQRVERIVVRGGRAVGVRTAAGDAVVARRAVLADVSVPALYGDLLDPEHLPAQLQEDLRRFQWDFATFKVDWALDGPVPWQAEQASRAGTVHLADGLDELTRFAAQIAMREVPDRPFLLFGQMTTADATRSPQGTESAWAYTHLPHEIGADAGDEGITGRWDTEDQELMADRVERQVERFAPGFRSLIRARRILAPPTLESLDANLHGGAINGGTTAIHQQFVFRPAPGTGRPETAVPGLFLASSGAHPGGGVHGAPGANAARAALHRHRPPGLARAQRLLTRRDRTGTSR</sequence>
<dbReference type="Proteomes" id="UP000053669">
    <property type="component" value="Unassembled WGS sequence"/>
</dbReference>
<dbReference type="InterPro" id="IPR036188">
    <property type="entry name" value="FAD/NAD-bd_sf"/>
</dbReference>
<accession>A0A124HV35</accession>
<dbReference type="EMBL" id="LMWU01000079">
    <property type="protein sequence ID" value="KUN56065.1"/>
    <property type="molecule type" value="Genomic_DNA"/>
</dbReference>
<evidence type="ECO:0000259" key="5">
    <source>
        <dbReference type="Pfam" id="PF01593"/>
    </source>
</evidence>
<evidence type="ECO:0000256" key="1">
    <source>
        <dbReference type="ARBA" id="ARBA00037217"/>
    </source>
</evidence>
<dbReference type="PRINTS" id="PR00419">
    <property type="entry name" value="ADXRDTASE"/>
</dbReference>
<reference evidence="6 7" key="1">
    <citation type="submission" date="2015-10" db="EMBL/GenBank/DDBJ databases">
        <title>Draft genome sequence of Streptomyces canus DSM 40017, type strain for the species Streptomyces canus.</title>
        <authorList>
            <person name="Ruckert C."/>
            <person name="Winkler A."/>
            <person name="Kalinowski J."/>
            <person name="Kampfer P."/>
            <person name="Glaeser S."/>
        </authorList>
    </citation>
    <scope>NUCLEOTIDE SEQUENCE [LARGE SCALE GENOMIC DNA]</scope>
    <source>
        <strain evidence="6 7">DSM 40017</strain>
    </source>
</reference>
<dbReference type="InterPro" id="IPR002937">
    <property type="entry name" value="Amino_oxidase"/>
</dbReference>
<dbReference type="SUPFAM" id="SSF51905">
    <property type="entry name" value="FAD/NAD(P)-binding domain"/>
    <property type="match status" value="1"/>
</dbReference>
<evidence type="ECO:0000313" key="6">
    <source>
        <dbReference type="EMBL" id="KUN56065.1"/>
    </source>
</evidence>
<comment type="caution">
    <text evidence="6">The sequence shown here is derived from an EMBL/GenBank/DDBJ whole genome shotgun (WGS) entry which is preliminary data.</text>
</comment>
<dbReference type="PANTHER" id="PTHR10668">
    <property type="entry name" value="PHYTOENE DEHYDROGENASE"/>
    <property type="match status" value="1"/>
</dbReference>
<feature type="region of interest" description="Disordered" evidence="4">
    <location>
        <begin position="517"/>
        <end position="539"/>
    </location>
</feature>
<proteinExistence type="predicted"/>
<dbReference type="Pfam" id="PF13450">
    <property type="entry name" value="NAD_binding_8"/>
    <property type="match status" value="1"/>
</dbReference>
<comment type="function">
    <text evidence="1">Probable oxidoreductase that may play a role as regulator of mitochondrial function.</text>
</comment>
<dbReference type="AlphaFoldDB" id="A0A124HV35"/>
<evidence type="ECO:0000256" key="2">
    <source>
        <dbReference type="ARBA" id="ARBA00038825"/>
    </source>
</evidence>
<comment type="subunit">
    <text evidence="2">Interacts with COX5B; this interaction may contribute to localize PYROXD2 to the inner face of the inner mitochondrial membrane.</text>
</comment>
<dbReference type="PANTHER" id="PTHR10668:SF105">
    <property type="entry name" value="DEHYDROGENASE-RELATED"/>
    <property type="match status" value="1"/>
</dbReference>
<evidence type="ECO:0000256" key="4">
    <source>
        <dbReference type="SAM" id="MobiDB-lite"/>
    </source>
</evidence>
<dbReference type="GO" id="GO:0016491">
    <property type="term" value="F:oxidoreductase activity"/>
    <property type="evidence" value="ECO:0007669"/>
    <property type="project" value="InterPro"/>
</dbReference>
<dbReference type="STRING" id="58343.AQJ46_48850"/>